<name>A0A7J7SJQ5_RHIFE</name>
<evidence type="ECO:0000313" key="2">
    <source>
        <dbReference type="EMBL" id="KAF6288505.1"/>
    </source>
</evidence>
<evidence type="ECO:0000256" key="1">
    <source>
        <dbReference type="SAM" id="MobiDB-lite"/>
    </source>
</evidence>
<evidence type="ECO:0000313" key="3">
    <source>
        <dbReference type="Proteomes" id="UP000585614"/>
    </source>
</evidence>
<accession>A0A7J7SJQ5</accession>
<sequence>MRTVTCGPCWDLVLCRPFPGCAAVRARMCPPLQGSVGKGVGKGFSSPPWGQGHPGNHGGLQGSGRQDPRMLAGNTQPWPEFSLNWMVWDLPAGCQLPLSLWGRLDVPGQGSLQLSPRFWSRLGVAWREQGLVDRASPAVTGSFCTAWRKGATELSHGWAGHCCPGLAQLTLVLRTGWLGIHPEEAVLLPAVPPGEVPSLARGLVTVGLSGISEDEICPMRSVLLL</sequence>
<comment type="caution">
    <text evidence="2">The sequence shown here is derived from an EMBL/GenBank/DDBJ whole genome shotgun (WGS) entry which is preliminary data.</text>
</comment>
<gene>
    <name evidence="2" type="ORF">mRhiFer1_009209</name>
</gene>
<organism evidence="2 3">
    <name type="scientific">Rhinolophus ferrumequinum</name>
    <name type="common">Greater horseshoe bat</name>
    <dbReference type="NCBI Taxonomy" id="59479"/>
    <lineage>
        <taxon>Eukaryota</taxon>
        <taxon>Metazoa</taxon>
        <taxon>Chordata</taxon>
        <taxon>Craniata</taxon>
        <taxon>Vertebrata</taxon>
        <taxon>Euteleostomi</taxon>
        <taxon>Mammalia</taxon>
        <taxon>Eutheria</taxon>
        <taxon>Laurasiatheria</taxon>
        <taxon>Chiroptera</taxon>
        <taxon>Yinpterochiroptera</taxon>
        <taxon>Rhinolophoidea</taxon>
        <taxon>Rhinolophidae</taxon>
        <taxon>Rhinolophinae</taxon>
        <taxon>Rhinolophus</taxon>
    </lineage>
</organism>
<protein>
    <submittedName>
        <fullName evidence="2">Uncharacterized protein</fullName>
    </submittedName>
</protein>
<feature type="region of interest" description="Disordered" evidence="1">
    <location>
        <begin position="40"/>
        <end position="73"/>
    </location>
</feature>
<reference evidence="2 3" key="1">
    <citation type="journal article" date="2020" name="Nature">
        <title>Six reference-quality genomes reveal evolution of bat adaptations.</title>
        <authorList>
            <person name="Jebb D."/>
            <person name="Huang Z."/>
            <person name="Pippel M."/>
            <person name="Hughes G.M."/>
            <person name="Lavrichenko K."/>
            <person name="Devanna P."/>
            <person name="Winkler S."/>
            <person name="Jermiin L.S."/>
            <person name="Skirmuntt E.C."/>
            <person name="Katzourakis A."/>
            <person name="Burkitt-Gray L."/>
            <person name="Ray D.A."/>
            <person name="Sullivan K.A.M."/>
            <person name="Roscito J.G."/>
            <person name="Kirilenko B.M."/>
            <person name="Davalos L.M."/>
            <person name="Corthals A.P."/>
            <person name="Power M.L."/>
            <person name="Jones G."/>
            <person name="Ransome R.D."/>
            <person name="Dechmann D.K.N."/>
            <person name="Locatelli A.G."/>
            <person name="Puechmaille S.J."/>
            <person name="Fedrigo O."/>
            <person name="Jarvis E.D."/>
            <person name="Hiller M."/>
            <person name="Vernes S.C."/>
            <person name="Myers E.W."/>
            <person name="Teeling E.C."/>
        </authorList>
    </citation>
    <scope>NUCLEOTIDE SEQUENCE [LARGE SCALE GENOMIC DNA]</scope>
    <source>
        <strain evidence="2">MRhiFer1</strain>
        <tissue evidence="2">Lung</tissue>
    </source>
</reference>
<dbReference type="AlphaFoldDB" id="A0A7J7SJQ5"/>
<feature type="compositionally biased region" description="Gly residues" evidence="1">
    <location>
        <begin position="52"/>
        <end position="62"/>
    </location>
</feature>
<proteinExistence type="predicted"/>
<dbReference type="Proteomes" id="UP000585614">
    <property type="component" value="Unassembled WGS sequence"/>
</dbReference>
<dbReference type="EMBL" id="JACAGC010000022">
    <property type="protein sequence ID" value="KAF6288505.1"/>
    <property type="molecule type" value="Genomic_DNA"/>
</dbReference>